<evidence type="ECO:0000313" key="1">
    <source>
        <dbReference type="EMBL" id="KGX88897.1"/>
    </source>
</evidence>
<accession>A0A0A5HZ61</accession>
<dbReference type="STRING" id="1385512.N784_00745"/>
<evidence type="ECO:0008006" key="3">
    <source>
        <dbReference type="Google" id="ProtNLM"/>
    </source>
</evidence>
<comment type="caution">
    <text evidence="1">The sequence shown here is derived from an EMBL/GenBank/DDBJ whole genome shotgun (WGS) entry which is preliminary data.</text>
</comment>
<keyword evidence="2" id="KW-1185">Reference proteome</keyword>
<dbReference type="InterPro" id="IPR020277">
    <property type="entry name" value="DUF2624"/>
</dbReference>
<organism evidence="1 2">
    <name type="scientific">Pontibacillus litoralis JSM 072002</name>
    <dbReference type="NCBI Taxonomy" id="1385512"/>
    <lineage>
        <taxon>Bacteria</taxon>
        <taxon>Bacillati</taxon>
        <taxon>Bacillota</taxon>
        <taxon>Bacilli</taxon>
        <taxon>Bacillales</taxon>
        <taxon>Bacillaceae</taxon>
        <taxon>Pontibacillus</taxon>
    </lineage>
</organism>
<protein>
    <recommendedName>
        <fullName evidence="3">tRNA methyltransferase</fullName>
    </recommendedName>
</protein>
<name>A0A0A5HZ61_9BACI</name>
<dbReference type="Proteomes" id="UP000030401">
    <property type="component" value="Unassembled WGS sequence"/>
</dbReference>
<reference evidence="1 2" key="1">
    <citation type="submission" date="2013-08" db="EMBL/GenBank/DDBJ databases">
        <authorList>
            <person name="Huang J."/>
            <person name="Wang G."/>
        </authorList>
    </citation>
    <scope>NUCLEOTIDE SEQUENCE [LARGE SCALE GENOMIC DNA]</scope>
    <source>
        <strain evidence="1 2">JSM 072002</strain>
    </source>
</reference>
<dbReference type="Pfam" id="PF11116">
    <property type="entry name" value="DUF2624"/>
    <property type="match status" value="1"/>
</dbReference>
<proteinExistence type="predicted"/>
<dbReference type="eggNOG" id="ENOG50330GA">
    <property type="taxonomic scope" value="Bacteria"/>
</dbReference>
<sequence length="90" mass="10536">MIKQVIYQKMKSITPGELLSLSNEYNIDLTMEQAKQIAAYLHQTELNPLEEKDRMQALKKLAQITNPKTAQKAYRIFQQIIQDKGLSHWF</sequence>
<dbReference type="AlphaFoldDB" id="A0A0A5HZ61"/>
<dbReference type="EMBL" id="AVPG01000001">
    <property type="protein sequence ID" value="KGX88897.1"/>
    <property type="molecule type" value="Genomic_DNA"/>
</dbReference>
<evidence type="ECO:0000313" key="2">
    <source>
        <dbReference type="Proteomes" id="UP000030401"/>
    </source>
</evidence>
<gene>
    <name evidence="1" type="ORF">N784_00745</name>
</gene>